<dbReference type="RefSeq" id="WP_202954319.1">
    <property type="nucleotide sequence ID" value="NZ_JAPCID010000026.1"/>
</dbReference>
<organism evidence="2 3">
    <name type="scientific">Solirubrobacter deserti</name>
    <dbReference type="NCBI Taxonomy" id="2282478"/>
    <lineage>
        <taxon>Bacteria</taxon>
        <taxon>Bacillati</taxon>
        <taxon>Actinomycetota</taxon>
        <taxon>Thermoleophilia</taxon>
        <taxon>Solirubrobacterales</taxon>
        <taxon>Solirubrobacteraceae</taxon>
        <taxon>Solirubrobacter</taxon>
    </lineage>
</organism>
<proteinExistence type="predicted"/>
<comment type="caution">
    <text evidence="2">The sequence shown here is derived from an EMBL/GenBank/DDBJ whole genome shotgun (WGS) entry which is preliminary data.</text>
</comment>
<gene>
    <name evidence="2" type="ORF">OJ962_18220</name>
</gene>
<evidence type="ECO:0000313" key="2">
    <source>
        <dbReference type="EMBL" id="MDA0139445.1"/>
    </source>
</evidence>
<evidence type="ECO:0000313" key="3">
    <source>
        <dbReference type="Proteomes" id="UP001147700"/>
    </source>
</evidence>
<sequence length="99" mass="10495">MSKSNRIARGDFYEDCRYHPMLCVSVDHADDTLEGISLVLGGGLSACSPTHCGVVPMSADEAIERAVNWDVYAREKGLPTHGDLATPPDVESTTAAACA</sequence>
<name>A0ABT4RLT1_9ACTN</name>
<feature type="region of interest" description="Disordered" evidence="1">
    <location>
        <begin position="78"/>
        <end position="99"/>
    </location>
</feature>
<dbReference type="EMBL" id="JAPCID010000026">
    <property type="protein sequence ID" value="MDA0139445.1"/>
    <property type="molecule type" value="Genomic_DNA"/>
</dbReference>
<keyword evidence="3" id="KW-1185">Reference proteome</keyword>
<dbReference type="Proteomes" id="UP001147700">
    <property type="component" value="Unassembled WGS sequence"/>
</dbReference>
<evidence type="ECO:0000256" key="1">
    <source>
        <dbReference type="SAM" id="MobiDB-lite"/>
    </source>
</evidence>
<reference evidence="2" key="1">
    <citation type="submission" date="2022-10" db="EMBL/GenBank/DDBJ databases">
        <title>The WGS of Solirubrobacter sp. CPCC 204708.</title>
        <authorList>
            <person name="Jiang Z."/>
        </authorList>
    </citation>
    <scope>NUCLEOTIDE SEQUENCE</scope>
    <source>
        <strain evidence="2">CPCC 204708</strain>
    </source>
</reference>
<accession>A0ABT4RLT1</accession>
<protein>
    <submittedName>
        <fullName evidence="2">Uncharacterized protein</fullName>
    </submittedName>
</protein>